<dbReference type="Pfam" id="PF01547">
    <property type="entry name" value="SBP_bac_1"/>
    <property type="match status" value="1"/>
</dbReference>
<proteinExistence type="predicted"/>
<dbReference type="PANTHER" id="PTHR43649:SF12">
    <property type="entry name" value="DIACETYLCHITOBIOSE BINDING PROTEIN DASA"/>
    <property type="match status" value="1"/>
</dbReference>
<dbReference type="EMBL" id="JACHIN010000021">
    <property type="protein sequence ID" value="MBB5084157.1"/>
    <property type="molecule type" value="Genomic_DNA"/>
</dbReference>
<keyword evidence="1" id="KW-0813">Transport</keyword>
<keyword evidence="2" id="KW-1185">Reference proteome</keyword>
<dbReference type="CDD" id="cd13585">
    <property type="entry name" value="PBP2_TMBP_like"/>
    <property type="match status" value="1"/>
</dbReference>
<dbReference type="Proteomes" id="UP000568380">
    <property type="component" value="Unassembled WGS sequence"/>
</dbReference>
<keyword evidence="1" id="KW-0762">Sugar transport</keyword>
<dbReference type="PROSITE" id="PS51257">
    <property type="entry name" value="PROKAR_LIPOPROTEIN"/>
    <property type="match status" value="1"/>
</dbReference>
<dbReference type="SUPFAM" id="SSF53850">
    <property type="entry name" value="Periplasmic binding protein-like II"/>
    <property type="match status" value="1"/>
</dbReference>
<gene>
    <name evidence="1" type="ORF">HNR40_009665</name>
</gene>
<reference evidence="1 2" key="1">
    <citation type="submission" date="2020-08" db="EMBL/GenBank/DDBJ databases">
        <title>Genomic Encyclopedia of Type Strains, Phase IV (KMG-IV): sequencing the most valuable type-strain genomes for metagenomic binning, comparative biology and taxonomic classification.</title>
        <authorList>
            <person name="Goeker M."/>
        </authorList>
    </citation>
    <scope>NUCLEOTIDE SEQUENCE [LARGE SCALE GENOMIC DNA]</scope>
    <source>
        <strain evidence="1 2">DSM 45385</strain>
    </source>
</reference>
<protein>
    <submittedName>
        <fullName evidence="1">Multiple sugar transport system substrate-binding protein</fullName>
    </submittedName>
</protein>
<organism evidence="1 2">
    <name type="scientific">Nonomuraea endophytica</name>
    <dbReference type="NCBI Taxonomy" id="714136"/>
    <lineage>
        <taxon>Bacteria</taxon>
        <taxon>Bacillati</taxon>
        <taxon>Actinomycetota</taxon>
        <taxon>Actinomycetes</taxon>
        <taxon>Streptosporangiales</taxon>
        <taxon>Streptosporangiaceae</taxon>
        <taxon>Nonomuraea</taxon>
    </lineage>
</organism>
<evidence type="ECO:0000313" key="1">
    <source>
        <dbReference type="EMBL" id="MBB5084157.1"/>
    </source>
</evidence>
<dbReference type="InterPro" id="IPR050490">
    <property type="entry name" value="Bact_solute-bd_prot1"/>
</dbReference>
<dbReference type="Gene3D" id="3.40.190.10">
    <property type="entry name" value="Periplasmic binding protein-like II"/>
    <property type="match status" value="2"/>
</dbReference>
<comment type="caution">
    <text evidence="1">The sequence shown here is derived from an EMBL/GenBank/DDBJ whole genome shotgun (WGS) entry which is preliminary data.</text>
</comment>
<name>A0A7W8ADG4_9ACTN</name>
<evidence type="ECO:0000313" key="2">
    <source>
        <dbReference type="Proteomes" id="UP000568380"/>
    </source>
</evidence>
<dbReference type="AlphaFoldDB" id="A0A7W8ADG4"/>
<accession>A0A7W8ADG4</accession>
<dbReference type="RefSeq" id="WP_184973849.1">
    <property type="nucleotide sequence ID" value="NZ_JACHIN010000021.1"/>
</dbReference>
<dbReference type="InterPro" id="IPR006059">
    <property type="entry name" value="SBP"/>
</dbReference>
<dbReference type="PANTHER" id="PTHR43649">
    <property type="entry name" value="ARABINOSE-BINDING PROTEIN-RELATED"/>
    <property type="match status" value="1"/>
</dbReference>
<sequence>MRVIRLTACLTGAAVLALGCGPGADEQPGGRTEITLWQQKFTDQEDAWYKKAVAAYNKAQNKVVLKHQIVPADAWDQKMKAAQAAGKAPDLYTLNYNKAPGFARTGQIQALDPLIPAAKWTGLQEPVLRSVEYKGRKYAYPMLVEPSAVLFYRKDLFAKAGLDPNRPPATWAELISYGKRLTTRDVSGVVTAGNAIDMAWSTWGMQWNAASHLPISDDWAAPRASDPAYRQLLQVYQTLYQQGIMPKQPLAPYADANPIGQGKAAMMVCGSWAASVLLSDYPQLVPNIAAAALPSFDGDSAKPTATLGGWTLVVDAKSKHAQPAADAISWLLAGDTKLLVDYFKTTKFSKYSPRAAVADAVKNDPAAAENPWAKIIEDQVVARAKPEPTYDWAISLAFGKAIEKALQGKDIDAALKAADAEIKEFIAKNDLAGQGS</sequence>